<proteinExistence type="predicted"/>
<dbReference type="SUPFAM" id="SSF46689">
    <property type="entry name" value="Homeodomain-like"/>
    <property type="match status" value="1"/>
</dbReference>
<evidence type="ECO:0000313" key="4">
    <source>
        <dbReference type="EMBL" id="CFW94364.1"/>
    </source>
</evidence>
<evidence type="ECO:0000256" key="2">
    <source>
        <dbReference type="SAM" id="MobiDB-lite"/>
    </source>
</evidence>
<feature type="domain" description="Transposase Tc1-like" evidence="3">
    <location>
        <begin position="63"/>
        <end position="113"/>
    </location>
</feature>
<accession>A0A0E4G9D9</accession>
<comment type="subcellular location">
    <subcellularLocation>
        <location evidence="1">Nucleus</location>
    </subcellularLocation>
</comment>
<protein>
    <recommendedName>
        <fullName evidence="3">Transposase Tc1-like domain-containing protein</fullName>
    </recommendedName>
</protein>
<dbReference type="EMBL" id="HACL01000070">
    <property type="protein sequence ID" value="CFW94364.1"/>
    <property type="molecule type" value="Transcribed_RNA"/>
</dbReference>
<dbReference type="GO" id="GO:0005634">
    <property type="term" value="C:nucleus"/>
    <property type="evidence" value="ECO:0007669"/>
    <property type="project" value="UniProtKB-SubCell"/>
</dbReference>
<dbReference type="GO" id="GO:0003677">
    <property type="term" value="F:DNA binding"/>
    <property type="evidence" value="ECO:0007669"/>
    <property type="project" value="InterPro"/>
</dbReference>
<reference evidence="4" key="1">
    <citation type="submission" date="2015-03" db="EMBL/GenBank/DDBJ databases">
        <title>Long non-coding RNA discovery across the genus Anopheles reveals conserved secondary structures within and beyond the Gambiae complex.</title>
        <authorList>
            <person name="Jenkins A."/>
            <person name="Waterhouse R."/>
            <person name="Muskavitch M."/>
        </authorList>
    </citation>
    <scope>NUCLEOTIDE SEQUENCE</scope>
    <source>
        <tissue evidence="4">Whole body</tissue>
    </source>
</reference>
<dbReference type="AlphaFoldDB" id="A0A0E4G9D9"/>
<feature type="region of interest" description="Disordered" evidence="2">
    <location>
        <begin position="98"/>
        <end position="148"/>
    </location>
</feature>
<evidence type="ECO:0000256" key="1">
    <source>
        <dbReference type="ARBA" id="ARBA00004123"/>
    </source>
</evidence>
<dbReference type="InterPro" id="IPR009057">
    <property type="entry name" value="Homeodomain-like_sf"/>
</dbReference>
<dbReference type="GO" id="GO:0015074">
    <property type="term" value="P:DNA integration"/>
    <property type="evidence" value="ECO:0007669"/>
    <property type="project" value="InterPro"/>
</dbReference>
<sequence>MGRGKHCTPEERKHIQGLFRENVPIKTICKAFDRSRTFVNNAIRSEATGKSTGRPRKTTANIDAQIVKKSRADPSKTCTRIKQELGLQVSSKTVSRRLHDAGFGAGRVQKRKEGSEAAAAPRRSAHSVCRRTSAASGTSSSEPACTLSRCAMGTLPGKRIPVST</sequence>
<feature type="compositionally biased region" description="Low complexity" evidence="2">
    <location>
        <begin position="130"/>
        <end position="141"/>
    </location>
</feature>
<organism evidence="4">
    <name type="scientific">Anopheles gambiae</name>
    <name type="common">African malaria mosquito</name>
    <dbReference type="NCBI Taxonomy" id="7165"/>
    <lineage>
        <taxon>Eukaryota</taxon>
        <taxon>Metazoa</taxon>
        <taxon>Ecdysozoa</taxon>
        <taxon>Arthropoda</taxon>
        <taxon>Hexapoda</taxon>
        <taxon>Insecta</taxon>
        <taxon>Pterygota</taxon>
        <taxon>Neoptera</taxon>
        <taxon>Endopterygota</taxon>
        <taxon>Diptera</taxon>
        <taxon>Nematocera</taxon>
        <taxon>Culicoidea</taxon>
        <taxon>Culicidae</taxon>
        <taxon>Anophelinae</taxon>
        <taxon>Anopheles</taxon>
    </lineage>
</organism>
<dbReference type="GO" id="GO:0006313">
    <property type="term" value="P:DNA transposition"/>
    <property type="evidence" value="ECO:0007669"/>
    <property type="project" value="InterPro"/>
</dbReference>
<evidence type="ECO:0000259" key="3">
    <source>
        <dbReference type="Pfam" id="PF01498"/>
    </source>
</evidence>
<name>A0A0E4G9D9_ANOGA</name>
<dbReference type="InterPro" id="IPR002492">
    <property type="entry name" value="Transposase_Tc1-like"/>
</dbReference>
<dbReference type="Pfam" id="PF01498">
    <property type="entry name" value="HTH_Tnp_Tc3_2"/>
    <property type="match status" value="1"/>
</dbReference>